<feature type="domain" description="Septum formation-related" evidence="3">
    <location>
        <begin position="385"/>
        <end position="481"/>
    </location>
</feature>
<dbReference type="Pfam" id="PF13845">
    <property type="entry name" value="Septum_form"/>
    <property type="match status" value="1"/>
</dbReference>
<keyword evidence="5" id="KW-1185">Reference proteome</keyword>
<feature type="compositionally biased region" description="Pro residues" evidence="1">
    <location>
        <begin position="30"/>
        <end position="39"/>
    </location>
</feature>
<evidence type="ECO:0000259" key="3">
    <source>
        <dbReference type="Pfam" id="PF13845"/>
    </source>
</evidence>
<evidence type="ECO:0000256" key="1">
    <source>
        <dbReference type="SAM" id="MobiDB-lite"/>
    </source>
</evidence>
<evidence type="ECO:0000256" key="2">
    <source>
        <dbReference type="SAM" id="Phobius"/>
    </source>
</evidence>
<feature type="region of interest" description="Disordered" evidence="1">
    <location>
        <begin position="1"/>
        <end position="112"/>
    </location>
</feature>
<protein>
    <submittedName>
        <fullName evidence="4">Putative regulator of septum formation</fullName>
    </submittedName>
</protein>
<name>A0A2M9D6E4_9MICO</name>
<comment type="caution">
    <text evidence="4">The sequence shown here is derived from an EMBL/GenBank/DDBJ whole genome shotgun (WGS) entry which is preliminary data.</text>
</comment>
<keyword evidence="2" id="KW-0472">Membrane</keyword>
<evidence type="ECO:0000313" key="5">
    <source>
        <dbReference type="Proteomes" id="UP000231742"/>
    </source>
</evidence>
<organism evidence="4 5">
    <name type="scientific">Salinibacterium amurskyense</name>
    <dbReference type="NCBI Taxonomy" id="205941"/>
    <lineage>
        <taxon>Bacteria</taxon>
        <taxon>Bacillati</taxon>
        <taxon>Actinomycetota</taxon>
        <taxon>Actinomycetes</taxon>
        <taxon>Micrococcales</taxon>
        <taxon>Microbacteriaceae</taxon>
        <taxon>Salinibacterium</taxon>
    </lineage>
</organism>
<keyword evidence="2" id="KW-1133">Transmembrane helix</keyword>
<dbReference type="EMBL" id="PGFH01000001">
    <property type="protein sequence ID" value="PJJ81261.1"/>
    <property type="molecule type" value="Genomic_DNA"/>
</dbReference>
<feature type="compositionally biased region" description="Pro residues" evidence="1">
    <location>
        <begin position="73"/>
        <end position="112"/>
    </location>
</feature>
<dbReference type="RefSeq" id="WP_229820397.1">
    <property type="nucleotide sequence ID" value="NZ_BMZU01000001.1"/>
</dbReference>
<sequence length="503" mass="50869">MTSGDNSSGAGNGNEPRQSSFNWGLTPSDPEVPPATPPKKPLEPTEPEEPTRVLPRQPDEAAAPAAPTVPLSPASPPVMPPAAAVPPVPPAASAPPVPPAAAAPPVAPAAPPAPVVPGATALEVPLPPLTPAPATPPAAPPSASPEIPGLLKLPPVAGEVTPASQPASPPAPLVEPPATEAMNVAELPTSAMNLSDLPTGAMDVADLPTGAMDISDLPTGAMDVADLPTAAMAAPTRRQSHVPPAVDPALDGATEVMNAQSLAGISAEAESVEHDAVGDLFGEDKFVEYDDQVLAAPSSAVVVRQQRVPPPPRPPIPRGQMIALAVGGGLVAALALVALFLLGTRIGDSMEPAVAVSATPTAVPTETVPVVGPVAPGTYQWDELAGGECLEPFASAWEQEYTVIECAQPHAAQLLTIGQFDDAASDPYPDAEQLASRTAQACSTDSVIDFAAAKSFADLEIVASFAATADDWDAGNRDYYCFATRAGDDALTASVSQPQTPEN</sequence>
<evidence type="ECO:0000313" key="4">
    <source>
        <dbReference type="EMBL" id="PJJ81261.1"/>
    </source>
</evidence>
<dbReference type="InterPro" id="IPR026004">
    <property type="entry name" value="Septum_form"/>
</dbReference>
<reference evidence="4 5" key="1">
    <citation type="submission" date="2017-11" db="EMBL/GenBank/DDBJ databases">
        <title>Genomic Encyclopedia of Archaeal and Bacterial Type Strains, Phase II (KMG-II): From Individual Species to Whole Genera.</title>
        <authorList>
            <person name="Goeker M."/>
        </authorList>
    </citation>
    <scope>NUCLEOTIDE SEQUENCE [LARGE SCALE GENOMIC DNA]</scope>
    <source>
        <strain evidence="4 5">DSM 16400</strain>
    </source>
</reference>
<feature type="region of interest" description="Disordered" evidence="1">
    <location>
        <begin position="127"/>
        <end position="172"/>
    </location>
</feature>
<feature type="compositionally biased region" description="Pro residues" evidence="1">
    <location>
        <begin position="127"/>
        <end position="143"/>
    </location>
</feature>
<dbReference type="AlphaFoldDB" id="A0A2M9D6E4"/>
<gene>
    <name evidence="4" type="ORF">CLV85_0432</name>
</gene>
<dbReference type="Proteomes" id="UP000231742">
    <property type="component" value="Unassembled WGS sequence"/>
</dbReference>
<feature type="compositionally biased region" description="Polar residues" evidence="1">
    <location>
        <begin position="15"/>
        <end position="25"/>
    </location>
</feature>
<proteinExistence type="predicted"/>
<feature type="transmembrane region" description="Helical" evidence="2">
    <location>
        <begin position="321"/>
        <end position="342"/>
    </location>
</feature>
<keyword evidence="2" id="KW-0812">Transmembrane</keyword>
<accession>A0A2M9D6E4</accession>